<comment type="similarity">
    <text evidence="2">Belongs to the major facilitator superfamily. Sugar transporter (TC 2.A.1.1) family.</text>
</comment>
<feature type="transmembrane region" description="Helical" evidence="6">
    <location>
        <begin position="306"/>
        <end position="327"/>
    </location>
</feature>
<dbReference type="Gene3D" id="1.20.1250.20">
    <property type="entry name" value="MFS general substrate transporter like domains"/>
    <property type="match status" value="1"/>
</dbReference>
<feature type="transmembrane region" description="Helical" evidence="6">
    <location>
        <begin position="112"/>
        <end position="137"/>
    </location>
</feature>
<dbReference type="Proteomes" id="UP000242519">
    <property type="component" value="Unassembled WGS sequence"/>
</dbReference>
<dbReference type="EMBL" id="MZNU01000247">
    <property type="protein sequence ID" value="OWP02149.1"/>
    <property type="molecule type" value="Genomic_DNA"/>
</dbReference>
<feature type="transmembrane region" description="Helical" evidence="6">
    <location>
        <begin position="189"/>
        <end position="207"/>
    </location>
</feature>
<dbReference type="InterPro" id="IPR036259">
    <property type="entry name" value="MFS_trans_sf"/>
</dbReference>
<dbReference type="PANTHER" id="PTHR48022:SF51">
    <property type="entry name" value="ALPHA-GLUCOSIDE TRANSPORTER, PUTATIVE (AFU_ORTHOLOGUE AFUA_6G11920)-RELATED"/>
    <property type="match status" value="1"/>
</dbReference>
<feature type="transmembrane region" description="Helical" evidence="6">
    <location>
        <begin position="149"/>
        <end position="169"/>
    </location>
</feature>
<dbReference type="InterPro" id="IPR005828">
    <property type="entry name" value="MFS_sugar_transport-like"/>
</dbReference>
<dbReference type="Pfam" id="PF00083">
    <property type="entry name" value="Sugar_tr"/>
    <property type="match status" value="1"/>
</dbReference>
<keyword evidence="5 6" id="KW-0472">Membrane</keyword>
<sequence length="490" mass="52033">MKENAEAIISIRDVSAPEERRQMMWQMASQYRVAIAWSTFVGFAAINWGMDTMLSNGVIAVPAFQRKFGYAFEGQHIVSARWQIAFNSAGSVGGCLGAIASGYSADKIGPRFTLGIGCLNSIGALVNGLSLGIFLAIPSTYAAEICPAGLRGLTTSAVQLFVGIGHLNASLILRATGTMASPWAYKLPFALQFLFPVLLLLGLPFGPESPWYLLRTRHPNTASSTLASLGCPAPAETLAEMQRTIAQEQRRDAATCYPDCFRGADRRRTEVALGIFGVCHLVGAVFLIGYSNYFFQLAGFSAADSFSLSVGVSLLGLVAVTCSWLLLDRLGRRSTALAGTGSLALLLLLLGILDVLPARGAGRLGPVYGQVACVALAVFVYLATVGPAGYALSAEVASPRLRSRTVGLAVVVQNLLTLLMNIVVPLLINPDAAALGGKIGFIFAATATLSVAWLWLRVPETAYRTFAELDYLFVEAVPARAFKGVTVIPP</sequence>
<feature type="transmembrane region" description="Helical" evidence="6">
    <location>
        <begin position="271"/>
        <end position="294"/>
    </location>
</feature>
<evidence type="ECO:0000256" key="5">
    <source>
        <dbReference type="ARBA" id="ARBA00023136"/>
    </source>
</evidence>
<evidence type="ECO:0000313" key="8">
    <source>
        <dbReference type="EMBL" id="OWP02149.1"/>
    </source>
</evidence>
<keyword evidence="9" id="KW-1185">Reference proteome</keyword>
<dbReference type="InterPro" id="IPR020846">
    <property type="entry name" value="MFS_dom"/>
</dbReference>
<feature type="domain" description="Major facilitator superfamily (MFS) profile" evidence="7">
    <location>
        <begin position="1"/>
        <end position="462"/>
    </location>
</feature>
<dbReference type="InterPro" id="IPR005829">
    <property type="entry name" value="Sugar_transporter_CS"/>
</dbReference>
<evidence type="ECO:0000313" key="9">
    <source>
        <dbReference type="Proteomes" id="UP000242519"/>
    </source>
</evidence>
<dbReference type="GO" id="GO:0005351">
    <property type="term" value="F:carbohydrate:proton symporter activity"/>
    <property type="evidence" value="ECO:0007669"/>
    <property type="project" value="TreeGrafter"/>
</dbReference>
<name>A0A218Z265_9HELO</name>
<evidence type="ECO:0000256" key="4">
    <source>
        <dbReference type="ARBA" id="ARBA00022989"/>
    </source>
</evidence>
<feature type="transmembrane region" description="Helical" evidence="6">
    <location>
        <begin position="368"/>
        <end position="393"/>
    </location>
</feature>
<feature type="transmembrane region" description="Helical" evidence="6">
    <location>
        <begin position="31"/>
        <end position="50"/>
    </location>
</feature>
<feature type="transmembrane region" description="Helical" evidence="6">
    <location>
        <begin position="334"/>
        <end position="356"/>
    </location>
</feature>
<keyword evidence="4 6" id="KW-1133">Transmembrane helix</keyword>
<dbReference type="InterPro" id="IPR050360">
    <property type="entry name" value="MFS_Sugar_Transporters"/>
</dbReference>
<gene>
    <name evidence="8" type="ORF">B2J93_3581</name>
</gene>
<dbReference type="PANTHER" id="PTHR48022">
    <property type="entry name" value="PLASTIDIC GLUCOSE TRANSPORTER 4"/>
    <property type="match status" value="1"/>
</dbReference>
<accession>A0A218Z265</accession>
<evidence type="ECO:0000259" key="7">
    <source>
        <dbReference type="PROSITE" id="PS50850"/>
    </source>
</evidence>
<dbReference type="FunFam" id="1.20.1250.20:FF:000078">
    <property type="entry name" value="MFS maltose transporter, putative"/>
    <property type="match status" value="1"/>
</dbReference>
<dbReference type="AlphaFoldDB" id="A0A218Z265"/>
<evidence type="ECO:0000256" key="3">
    <source>
        <dbReference type="ARBA" id="ARBA00022692"/>
    </source>
</evidence>
<dbReference type="SUPFAM" id="SSF103473">
    <property type="entry name" value="MFS general substrate transporter"/>
    <property type="match status" value="1"/>
</dbReference>
<evidence type="ECO:0000256" key="6">
    <source>
        <dbReference type="SAM" id="Phobius"/>
    </source>
</evidence>
<organism evidence="8 9">
    <name type="scientific">Diplocarpon coronariae</name>
    <dbReference type="NCBI Taxonomy" id="2795749"/>
    <lineage>
        <taxon>Eukaryota</taxon>
        <taxon>Fungi</taxon>
        <taxon>Dikarya</taxon>
        <taxon>Ascomycota</taxon>
        <taxon>Pezizomycotina</taxon>
        <taxon>Leotiomycetes</taxon>
        <taxon>Helotiales</taxon>
        <taxon>Drepanopezizaceae</taxon>
        <taxon>Diplocarpon</taxon>
    </lineage>
</organism>
<dbReference type="PROSITE" id="PS50850">
    <property type="entry name" value="MFS"/>
    <property type="match status" value="1"/>
</dbReference>
<comment type="subcellular location">
    <subcellularLocation>
        <location evidence="1">Membrane</location>
        <topology evidence="1">Multi-pass membrane protein</topology>
    </subcellularLocation>
</comment>
<reference evidence="8 9" key="1">
    <citation type="submission" date="2017-04" db="EMBL/GenBank/DDBJ databases">
        <title>Draft genome sequence of Marssonina coronaria NL1: causal agent of apple blotch.</title>
        <authorList>
            <person name="Cheng Q."/>
        </authorList>
    </citation>
    <scope>NUCLEOTIDE SEQUENCE [LARGE SCALE GENOMIC DNA]</scope>
    <source>
        <strain evidence="8 9">NL1</strain>
    </source>
</reference>
<keyword evidence="3 6" id="KW-0812">Transmembrane</keyword>
<feature type="transmembrane region" description="Helical" evidence="6">
    <location>
        <begin position="434"/>
        <end position="456"/>
    </location>
</feature>
<protein>
    <recommendedName>
        <fullName evidence="7">Major facilitator superfamily (MFS) profile domain-containing protein</fullName>
    </recommendedName>
</protein>
<evidence type="ECO:0000256" key="1">
    <source>
        <dbReference type="ARBA" id="ARBA00004141"/>
    </source>
</evidence>
<feature type="transmembrane region" description="Helical" evidence="6">
    <location>
        <begin position="405"/>
        <end position="428"/>
    </location>
</feature>
<dbReference type="OrthoDB" id="6612291at2759"/>
<proteinExistence type="inferred from homology"/>
<evidence type="ECO:0000256" key="2">
    <source>
        <dbReference type="ARBA" id="ARBA00010992"/>
    </source>
</evidence>
<comment type="caution">
    <text evidence="8">The sequence shown here is derived from an EMBL/GenBank/DDBJ whole genome shotgun (WGS) entry which is preliminary data.</text>
</comment>
<dbReference type="GO" id="GO:0016020">
    <property type="term" value="C:membrane"/>
    <property type="evidence" value="ECO:0007669"/>
    <property type="project" value="UniProtKB-SubCell"/>
</dbReference>
<dbReference type="InParanoid" id="A0A218Z265"/>
<dbReference type="PROSITE" id="PS00217">
    <property type="entry name" value="SUGAR_TRANSPORT_2"/>
    <property type="match status" value="1"/>
</dbReference>